<dbReference type="KEGG" id="dpg:DESPIGER_1016"/>
<evidence type="ECO:0000313" key="1">
    <source>
        <dbReference type="EMBL" id="SFV72879.1"/>
    </source>
</evidence>
<keyword evidence="2" id="KW-1185">Reference proteome</keyword>
<protein>
    <submittedName>
        <fullName evidence="1">Uncharacterized protein</fullName>
    </submittedName>
</protein>
<proteinExistence type="predicted"/>
<gene>
    <name evidence="1" type="ORF">DESPIGER_1016</name>
</gene>
<name>A0A1K1LDV4_9BACT</name>
<evidence type="ECO:0000313" key="2">
    <source>
        <dbReference type="Proteomes" id="UP000186323"/>
    </source>
</evidence>
<dbReference type="AlphaFoldDB" id="A0A1K1LDV4"/>
<dbReference type="Proteomes" id="UP000186323">
    <property type="component" value="Chromosome I"/>
</dbReference>
<dbReference type="EMBL" id="LT630450">
    <property type="protein sequence ID" value="SFV72879.1"/>
    <property type="molecule type" value="Genomic_DNA"/>
</dbReference>
<organism evidence="1 2">
    <name type="scientific">Desulfovibrio piger</name>
    <dbReference type="NCBI Taxonomy" id="901"/>
    <lineage>
        <taxon>Bacteria</taxon>
        <taxon>Pseudomonadati</taxon>
        <taxon>Thermodesulfobacteriota</taxon>
        <taxon>Desulfovibrionia</taxon>
        <taxon>Desulfovibrionales</taxon>
        <taxon>Desulfovibrionaceae</taxon>
        <taxon>Desulfovibrio</taxon>
    </lineage>
</organism>
<reference evidence="2" key="1">
    <citation type="submission" date="2016-10" db="EMBL/GenBank/DDBJ databases">
        <authorList>
            <person name="Wegmann U."/>
        </authorList>
    </citation>
    <scope>NUCLEOTIDE SEQUENCE [LARGE SCALE GENOMIC DNA]</scope>
</reference>
<sequence>MTSEKTGRAGALRAGKSIAAKSSGGKCRAVFTSRGYHAASGQGRGLFVILEASGGSASLSDLGGCLCPDTF</sequence>
<accession>A0A1K1LDV4</accession>